<dbReference type="Gene3D" id="1.50.10.20">
    <property type="match status" value="1"/>
</dbReference>
<evidence type="ECO:0000256" key="6">
    <source>
        <dbReference type="ARBA" id="ARBA00022801"/>
    </source>
</evidence>
<dbReference type="RefSeq" id="XP_014175021.1">
    <property type="nucleotide sequence ID" value="XM_014319546.1"/>
</dbReference>
<dbReference type="HOGENOM" id="CLU_025694_2_1_1"/>
<keyword evidence="7" id="KW-0472">Membrane</keyword>
<comment type="similarity">
    <text evidence="3 10">Belongs to the glycosyl hydrolase 76 family.</text>
</comment>
<keyword evidence="5" id="KW-0732">Signal</keyword>
<reference evidence="11 12" key="1">
    <citation type="journal article" date="2011" name="Proc. Natl. Acad. Sci. U.S.A.">
        <title>Genome and transcriptome analyses of the mountain pine beetle-fungal symbiont Grosmannia clavigera, a lodgepole pine pathogen.</title>
        <authorList>
            <person name="DiGuistini S."/>
            <person name="Wang Y."/>
            <person name="Liao N.Y."/>
            <person name="Taylor G."/>
            <person name="Tanguay P."/>
            <person name="Feau N."/>
            <person name="Henrissat B."/>
            <person name="Chan S.K."/>
            <person name="Hesse-Orce U."/>
            <person name="Alamouti S.M."/>
            <person name="Tsui C.K.M."/>
            <person name="Docking R.T."/>
            <person name="Levasseur A."/>
            <person name="Haridas S."/>
            <person name="Robertson G."/>
            <person name="Birol I."/>
            <person name="Holt R.A."/>
            <person name="Marra M.A."/>
            <person name="Hamelin R.C."/>
            <person name="Hirst M."/>
            <person name="Jones S.J.M."/>
            <person name="Bohlmann J."/>
            <person name="Breuil C."/>
        </authorList>
    </citation>
    <scope>NUCLEOTIDE SEQUENCE [LARGE SCALE GENOMIC DNA]</scope>
    <source>
        <strain evidence="12">kw1407 / UAMH 11150</strain>
    </source>
</reference>
<dbReference type="SUPFAM" id="SSF48208">
    <property type="entry name" value="Six-hairpin glycosidases"/>
    <property type="match status" value="1"/>
</dbReference>
<evidence type="ECO:0000313" key="11">
    <source>
        <dbReference type="EMBL" id="EFX05539.1"/>
    </source>
</evidence>
<dbReference type="GO" id="GO:0009272">
    <property type="term" value="P:fungal-type cell wall biogenesis"/>
    <property type="evidence" value="ECO:0007669"/>
    <property type="project" value="TreeGrafter"/>
</dbReference>
<dbReference type="InterPro" id="IPR014480">
    <property type="entry name" value="Mannan-1_6-alpha_mannosidase"/>
</dbReference>
<dbReference type="AlphaFoldDB" id="F0XAF4"/>
<organism evidence="12">
    <name type="scientific">Grosmannia clavigera (strain kw1407 / UAMH 11150)</name>
    <name type="common">Blue stain fungus</name>
    <name type="synonym">Graphiocladiella clavigera</name>
    <dbReference type="NCBI Taxonomy" id="655863"/>
    <lineage>
        <taxon>Eukaryota</taxon>
        <taxon>Fungi</taxon>
        <taxon>Dikarya</taxon>
        <taxon>Ascomycota</taxon>
        <taxon>Pezizomycotina</taxon>
        <taxon>Sordariomycetes</taxon>
        <taxon>Sordariomycetidae</taxon>
        <taxon>Ophiostomatales</taxon>
        <taxon>Ophiostomataceae</taxon>
        <taxon>Leptographium</taxon>
    </lineage>
</organism>
<dbReference type="FunFam" id="1.50.10.20:FF:000006">
    <property type="entry name" value="Mannan endo-1,6-alpha-mannosidase"/>
    <property type="match status" value="1"/>
</dbReference>
<keyword evidence="8" id="KW-0325">Glycoprotein</keyword>
<evidence type="ECO:0000256" key="7">
    <source>
        <dbReference type="ARBA" id="ARBA00023136"/>
    </source>
</evidence>
<evidence type="ECO:0000256" key="2">
    <source>
        <dbReference type="ARBA" id="ARBA00004308"/>
    </source>
</evidence>
<keyword evidence="9 10" id="KW-0326">Glycosidase</keyword>
<dbReference type="GO" id="GO:0008496">
    <property type="term" value="F:mannan endo-1,6-alpha-mannosidase activity"/>
    <property type="evidence" value="ECO:0007669"/>
    <property type="project" value="UniProtKB-UniRule"/>
</dbReference>
<dbReference type="PANTHER" id="PTHR12145">
    <property type="entry name" value="MANNAN ENDO-1,6-ALPHA-MANNOSIDASE DCW1"/>
    <property type="match status" value="1"/>
</dbReference>
<dbReference type="eggNOG" id="ENOG502SMCE">
    <property type="taxonomic scope" value="Eukaryota"/>
</dbReference>
<protein>
    <recommendedName>
        <fullName evidence="4 10">Mannan endo-1,6-alpha-mannosidase</fullName>
        <ecNumber evidence="4 10">3.2.1.101</ecNumber>
    </recommendedName>
</protein>
<keyword evidence="12" id="KW-1185">Reference proteome</keyword>
<dbReference type="InterPro" id="IPR005198">
    <property type="entry name" value="Glyco_hydro_76"/>
</dbReference>
<evidence type="ECO:0000256" key="9">
    <source>
        <dbReference type="ARBA" id="ARBA00023295"/>
    </source>
</evidence>
<accession>F0XAF4</accession>
<proteinExistence type="inferred from homology"/>
<dbReference type="GO" id="GO:0016052">
    <property type="term" value="P:carbohydrate catabolic process"/>
    <property type="evidence" value="ECO:0007669"/>
    <property type="project" value="InterPro"/>
</dbReference>
<dbReference type="InParanoid" id="F0XAF4"/>
<dbReference type="STRING" id="655863.F0XAF4"/>
<comment type="subcellular location">
    <subcellularLocation>
        <location evidence="2">Endomembrane system</location>
    </subcellularLocation>
</comment>
<dbReference type="GO" id="GO:0012505">
    <property type="term" value="C:endomembrane system"/>
    <property type="evidence" value="ECO:0007669"/>
    <property type="project" value="UniProtKB-SubCell"/>
</dbReference>
<evidence type="ECO:0000256" key="4">
    <source>
        <dbReference type="ARBA" id="ARBA00012350"/>
    </source>
</evidence>
<dbReference type="Pfam" id="PF03663">
    <property type="entry name" value="Glyco_hydro_76"/>
    <property type="match status" value="1"/>
</dbReference>
<sequence length="471" mass="49815">MLSTLLFAGVAAASLTVPDTLDVSDTTSILDVSKTLASGVMSYYNGTAETFQDLPTPYYWWESGAMFGAMLDYSHYTNDSTYDDMIATALMAQVGPNYDFMLPKHYGDEGNDDQAFWGFAVLAAAERNFPQPAGLTPAGMPSWLDLGVNIWSSMVARWNTTQCGGGFNWQIFASNSNGLHYRNSVSNGGVFHLSARLAALTGNQTYVDWAARIWDWSTAIGLVDEYYNVWDGVDANDNCSKVNMLSFSYAAGIYLQGAAAMANLTGSLTAGTSEADHQLWSSRTAGLMAATQASFFNGGPSGNVTDVLWEHACEGVNTCDTDMKSFKGYLSRFMSASAALVPVLAPAVRTYLRASAAAAAKACSGTGDGVPTPAGATCGQKWYVGGFDGSVGLGQQMSALETVQALLALPEAQDTAVKVASRAISASSPVTSPMKPALAVRVAMTSAGAREMGVRWLGLGLVFSVSAWLLV</sequence>
<gene>
    <name evidence="11" type="ORF">CMQ_3608</name>
</gene>
<dbReference type="Proteomes" id="UP000007796">
    <property type="component" value="Unassembled WGS sequence"/>
</dbReference>
<evidence type="ECO:0000313" key="12">
    <source>
        <dbReference type="Proteomes" id="UP000007796"/>
    </source>
</evidence>
<name>F0XAF4_GROCL</name>
<evidence type="ECO:0000256" key="10">
    <source>
        <dbReference type="PIRNR" id="PIRNR016302"/>
    </source>
</evidence>
<dbReference type="EMBL" id="GL629735">
    <property type="protein sequence ID" value="EFX05539.1"/>
    <property type="molecule type" value="Genomic_DNA"/>
</dbReference>
<evidence type="ECO:0000256" key="8">
    <source>
        <dbReference type="ARBA" id="ARBA00023180"/>
    </source>
</evidence>
<comment type="catalytic activity">
    <reaction evidence="1 10">
        <text>Random hydrolysis of (1-&gt;6)-alpha-D-mannosidic linkages in unbranched (1-&gt;6)-mannans.</text>
        <dbReference type="EC" id="3.2.1.101"/>
    </reaction>
</comment>
<dbReference type="PANTHER" id="PTHR12145:SF38">
    <property type="entry name" value="MANNAN ENDO-1,6-ALPHA-MANNOSIDASE"/>
    <property type="match status" value="1"/>
</dbReference>
<dbReference type="GeneID" id="25976727"/>
<dbReference type="InterPro" id="IPR008928">
    <property type="entry name" value="6-hairpin_glycosidase_sf"/>
</dbReference>
<dbReference type="EC" id="3.2.1.101" evidence="4 10"/>
<keyword evidence="6 10" id="KW-0378">Hydrolase</keyword>
<evidence type="ECO:0000256" key="5">
    <source>
        <dbReference type="ARBA" id="ARBA00022729"/>
    </source>
</evidence>
<evidence type="ECO:0000256" key="3">
    <source>
        <dbReference type="ARBA" id="ARBA00009699"/>
    </source>
</evidence>
<dbReference type="OrthoDB" id="4187847at2759"/>
<dbReference type="PIRSF" id="PIRSF016302">
    <property type="entry name" value="Man_a_manosd"/>
    <property type="match status" value="1"/>
</dbReference>
<evidence type="ECO:0000256" key="1">
    <source>
        <dbReference type="ARBA" id="ARBA00001452"/>
    </source>
</evidence>